<dbReference type="Pfam" id="PF02120">
    <property type="entry name" value="Flg_hook"/>
    <property type="match status" value="1"/>
</dbReference>
<keyword evidence="4" id="KW-0969">Cilium</keyword>
<name>A0ABV3L6I6_9RHOB</name>
<keyword evidence="5" id="KW-1185">Reference proteome</keyword>
<evidence type="ECO:0000256" key="1">
    <source>
        <dbReference type="SAM" id="Coils"/>
    </source>
</evidence>
<keyword evidence="4" id="KW-0282">Flagellum</keyword>
<feature type="domain" description="Flagellar hook-length control protein-like C-terminal" evidence="3">
    <location>
        <begin position="291"/>
        <end position="359"/>
    </location>
</feature>
<accession>A0ABV3L6I6</accession>
<feature type="compositionally biased region" description="Polar residues" evidence="2">
    <location>
        <begin position="108"/>
        <end position="121"/>
    </location>
</feature>
<keyword evidence="1" id="KW-0175">Coiled coil</keyword>
<gene>
    <name evidence="4" type="ORF">AB0T83_04145</name>
</gene>
<dbReference type="Proteomes" id="UP001553161">
    <property type="component" value="Unassembled WGS sequence"/>
</dbReference>
<dbReference type="EMBL" id="JBFBVU010000003">
    <property type="protein sequence ID" value="MEV8465973.1"/>
    <property type="molecule type" value="Genomic_DNA"/>
</dbReference>
<comment type="caution">
    <text evidence="4">The sequence shown here is derived from an EMBL/GenBank/DDBJ whole genome shotgun (WGS) entry which is preliminary data.</text>
</comment>
<feature type="coiled-coil region" evidence="1">
    <location>
        <begin position="320"/>
        <end position="347"/>
    </location>
</feature>
<feature type="region of interest" description="Disordered" evidence="2">
    <location>
        <begin position="1"/>
        <end position="137"/>
    </location>
</feature>
<evidence type="ECO:0000313" key="4">
    <source>
        <dbReference type="EMBL" id="MEV8465973.1"/>
    </source>
</evidence>
<reference evidence="4 5" key="1">
    <citation type="submission" date="2024-07" db="EMBL/GenBank/DDBJ databases">
        <authorList>
            <person name="Kang M."/>
        </authorList>
    </citation>
    <scope>NUCLEOTIDE SEQUENCE [LARGE SCALE GENOMIC DNA]</scope>
    <source>
        <strain evidence="4 5">DFM31</strain>
    </source>
</reference>
<evidence type="ECO:0000259" key="3">
    <source>
        <dbReference type="Pfam" id="PF02120"/>
    </source>
</evidence>
<sequence>MPMIADSSPAAVSRKLPESHGATPDSPGGQARNSRDFADFMISGDDAPATPDTPLPQAQIELLTEDTGDNTTTPEVGSQDTPVANTFPERLSTPSAAGRPAETDPQLRVTTADKTMSTTIQAPVGTGPSGSDPADLPVDPSVQARPESVFPPFGPAVGLPENAWMAAHLEPARLGVGKDSPSRAEVAAWSPQAFDQVPNPPMGPRATAALVAHGLPTAPVIQMPDFAPQTGAEAELVEAVALPEGVGSGIPEARSTQTAAGLALTQGPARAPAAPVLAQITDAIRMTADGSIDIALSPEELGRVRLVLQASDTGLQVNIQSERSETLDLLRRNIEQLQEDLNAAGFADVNFSFGQSSRQPPSDVPAEDTGAGMANIASEAVDPATIVQLSEANFTELRLNMRL</sequence>
<dbReference type="InterPro" id="IPR038610">
    <property type="entry name" value="FliK-like_C_sf"/>
</dbReference>
<feature type="compositionally biased region" description="Polar residues" evidence="2">
    <location>
        <begin position="69"/>
        <end position="84"/>
    </location>
</feature>
<protein>
    <submittedName>
        <fullName evidence="4">Flagellar hook-length control protein FliK</fullName>
    </submittedName>
</protein>
<evidence type="ECO:0000256" key="2">
    <source>
        <dbReference type="SAM" id="MobiDB-lite"/>
    </source>
</evidence>
<proteinExistence type="predicted"/>
<evidence type="ECO:0000313" key="5">
    <source>
        <dbReference type="Proteomes" id="UP001553161"/>
    </source>
</evidence>
<keyword evidence="4" id="KW-0966">Cell projection</keyword>
<dbReference type="RefSeq" id="WP_366191784.1">
    <property type="nucleotide sequence ID" value="NZ_JBFBVU010000003.1"/>
</dbReference>
<organism evidence="4 5">
    <name type="scientific">Meridianimarinicoccus marinus</name>
    <dbReference type="NCBI Taxonomy" id="3231483"/>
    <lineage>
        <taxon>Bacteria</taxon>
        <taxon>Pseudomonadati</taxon>
        <taxon>Pseudomonadota</taxon>
        <taxon>Alphaproteobacteria</taxon>
        <taxon>Rhodobacterales</taxon>
        <taxon>Paracoccaceae</taxon>
        <taxon>Meridianimarinicoccus</taxon>
    </lineage>
</organism>
<dbReference type="InterPro" id="IPR021136">
    <property type="entry name" value="Flagellar_hook_control-like_C"/>
</dbReference>
<dbReference type="CDD" id="cd17470">
    <property type="entry name" value="T3SS_Flik_C"/>
    <property type="match status" value="1"/>
</dbReference>
<dbReference type="Gene3D" id="3.30.750.140">
    <property type="match status" value="1"/>
</dbReference>